<gene>
    <name evidence="1" type="ORF">BO78DRAFT_298434</name>
</gene>
<accession>A0A319EJZ3</accession>
<keyword evidence="2" id="KW-1185">Reference proteome</keyword>
<dbReference type="OrthoDB" id="5376140at2759"/>
<protein>
    <submittedName>
        <fullName evidence="1">Uncharacterized protein</fullName>
    </submittedName>
</protein>
<dbReference type="VEuPathDB" id="FungiDB:BO78DRAFT_298434"/>
<feature type="non-terminal residue" evidence="1">
    <location>
        <position position="191"/>
    </location>
</feature>
<evidence type="ECO:0000313" key="1">
    <source>
        <dbReference type="EMBL" id="PYI07965.1"/>
    </source>
</evidence>
<evidence type="ECO:0000313" key="2">
    <source>
        <dbReference type="Proteomes" id="UP000248423"/>
    </source>
</evidence>
<feature type="non-terminal residue" evidence="1">
    <location>
        <position position="1"/>
    </location>
</feature>
<dbReference type="AlphaFoldDB" id="A0A319EJZ3"/>
<dbReference type="EMBL" id="KZ826338">
    <property type="protein sequence ID" value="PYI07965.1"/>
    <property type="molecule type" value="Genomic_DNA"/>
</dbReference>
<dbReference type="Proteomes" id="UP000248423">
    <property type="component" value="Unassembled WGS sequence"/>
</dbReference>
<name>A0A319EJZ3_ASPSB</name>
<sequence>FQSWLRVSIDIDHFSKPSSVVQTRHGDIILDEACSSKLYLRGILLPQSSFKEGGYKYGYKFCYGIPTTSGRRLASTLHESQIICSIWEAAMSQAPEDMVSRYVDMLRTRPWSLDIALMDDCLTDSTIKRIWKCLALNAGNEEFYYRGSTEEAIEIRESLRKKPIELPESLWIVLRRQHLILTAREEINTRA</sequence>
<organism evidence="1 2">
    <name type="scientific">Aspergillus sclerotiicarbonarius (strain CBS 121057 / IBT 28362)</name>
    <dbReference type="NCBI Taxonomy" id="1448318"/>
    <lineage>
        <taxon>Eukaryota</taxon>
        <taxon>Fungi</taxon>
        <taxon>Dikarya</taxon>
        <taxon>Ascomycota</taxon>
        <taxon>Pezizomycotina</taxon>
        <taxon>Eurotiomycetes</taxon>
        <taxon>Eurotiomycetidae</taxon>
        <taxon>Eurotiales</taxon>
        <taxon>Aspergillaceae</taxon>
        <taxon>Aspergillus</taxon>
        <taxon>Aspergillus subgen. Circumdati</taxon>
    </lineage>
</organism>
<proteinExistence type="predicted"/>
<reference evidence="1 2" key="1">
    <citation type="submission" date="2018-02" db="EMBL/GenBank/DDBJ databases">
        <title>The genomes of Aspergillus section Nigri reveals drivers in fungal speciation.</title>
        <authorList>
            <consortium name="DOE Joint Genome Institute"/>
            <person name="Vesth T.C."/>
            <person name="Nybo J."/>
            <person name="Theobald S."/>
            <person name="Brandl J."/>
            <person name="Frisvad J.C."/>
            <person name="Nielsen K.F."/>
            <person name="Lyhne E.K."/>
            <person name="Kogle M.E."/>
            <person name="Kuo A."/>
            <person name="Riley R."/>
            <person name="Clum A."/>
            <person name="Nolan M."/>
            <person name="Lipzen A."/>
            <person name="Salamov A."/>
            <person name="Henrissat B."/>
            <person name="Wiebenga A."/>
            <person name="De vries R.P."/>
            <person name="Grigoriev I.V."/>
            <person name="Mortensen U.H."/>
            <person name="Andersen M.R."/>
            <person name="Baker S.E."/>
        </authorList>
    </citation>
    <scope>NUCLEOTIDE SEQUENCE [LARGE SCALE GENOMIC DNA]</scope>
    <source>
        <strain evidence="1 2">CBS 121057</strain>
    </source>
</reference>